<organismHost>
    <name type="scientific">Tupaia belangeri</name>
    <name type="common">Common tree shrew</name>
    <name type="synonym">Tupaia glis belangeri</name>
    <dbReference type="NCBI Taxonomy" id="37347"/>
</organismHost>
<feature type="region of interest" description="Disordered" evidence="4">
    <location>
        <begin position="79"/>
        <end position="168"/>
    </location>
</feature>
<keyword evidence="1" id="KW-0808">Transferase</keyword>
<dbReference type="InterPro" id="IPR011009">
    <property type="entry name" value="Kinase-like_dom_sf"/>
</dbReference>
<dbReference type="Proteomes" id="UP000137095">
    <property type="component" value="Segment"/>
</dbReference>
<evidence type="ECO:0000313" key="6">
    <source>
        <dbReference type="EMBL" id="AAK57140.1"/>
    </source>
</evidence>
<dbReference type="Pfam" id="PF06734">
    <property type="entry name" value="UL97"/>
    <property type="match status" value="1"/>
</dbReference>
<keyword evidence="3" id="KW-0547">Nucleotide-binding</keyword>
<dbReference type="PROSITE" id="PS00107">
    <property type="entry name" value="PROTEIN_KINASE_ATP"/>
    <property type="match status" value="1"/>
</dbReference>
<sequence length="683" mass="73559">MALRTRTCRPNILRRTRSPLRTCPSAPKKAAVARSRVTSTGAAAGDDDGALADTGPVWAAVRQRLCFDGAVSAADVRAGAPVSSSRSAPAGQTGTGASSVADVAPAALSVSPAPSSSPPRSRSLPASPARRARTPPSPAAEPPGTEPPGTEPSAPEPDVGPASPGVDEPPLAPCTCTSLERALHCRELMRRSSAHRYCPVCHHERLLSLPRTPGAESDGLRTPAAPCSHTSGSNDQLIWTDQDLYFQVSVFSGLTAPLLHETPATAGYLTVYVPRAERDCEEVCHSLESLGPERRVGRGAFGEIWLLRNGTQVAKKADRVAETVITTWISGMVRARAREPGSFGGSVFHQLLAATSCCLVHNLTVAAYFPLDLYHFKGWNVDGLASYRRAFTGLAEGIRFLNHECKVSHFDIAPTNILVVPSRTCPGVLEHAVLCDYSLSEPHSDFNRRCVVVFEQTKTARVLEDSRQRICECYHPAFRPVPLQRIVVINPHATFPVGARNRYSVAELCALGNVALFCLARLLDERGEDFVRYSCENALFRVAGSACRAMEADDLRSYSDRCLRILAHQLAYIHAVLGDMASGIVTRTQRYVQVQCDPIKMRGFQKAYAEAGRLMPVACYIKRSEEMMSTPDGVALLEQLQKVFAVSSVEDLDVDAHTLFQAGSPVSAYPVPAAPSASAATPL</sequence>
<dbReference type="OrthoDB" id="4062at10239"/>
<keyword evidence="7" id="KW-1185">Reference proteome</keyword>
<proteinExistence type="predicted"/>
<organism evidence="6 7">
    <name type="scientific">Tupaiid herpesvirus 1 (strain 1)</name>
    <name type="common">TuHV-1</name>
    <name type="synonym">Herpesvirus tupaia (strain 1)</name>
    <dbReference type="NCBI Taxonomy" id="10397"/>
    <lineage>
        <taxon>Viruses</taxon>
        <taxon>Duplodnaviria</taxon>
        <taxon>Heunggongvirae</taxon>
        <taxon>Peploviricota</taxon>
        <taxon>Herviviricetes</taxon>
        <taxon>Herpesvirales</taxon>
        <taxon>Orthoherpesviridae</taxon>
        <taxon>Betaherpesvirinae</taxon>
        <taxon>Quwivirus</taxon>
        <taxon>Quwivirus tupaiidbeta1</taxon>
    </lineage>
</organism>
<dbReference type="RefSeq" id="NP_116445.1">
    <property type="nucleotide sequence ID" value="NC_002794.1"/>
</dbReference>
<dbReference type="GO" id="GO:0005524">
    <property type="term" value="F:ATP binding"/>
    <property type="evidence" value="ECO:0007669"/>
    <property type="project" value="UniProtKB-UniRule"/>
</dbReference>
<evidence type="ECO:0000256" key="3">
    <source>
        <dbReference type="PROSITE-ProRule" id="PRU10141"/>
    </source>
</evidence>
<accession>Q91TK7</accession>
<evidence type="ECO:0000256" key="4">
    <source>
        <dbReference type="SAM" id="MobiDB-lite"/>
    </source>
</evidence>
<dbReference type="PROSITE" id="PS00109">
    <property type="entry name" value="PROTEIN_KINASE_TYR"/>
    <property type="match status" value="1"/>
</dbReference>
<feature type="domain" description="Herpesvirus UL97" evidence="5">
    <location>
        <begin position="426"/>
        <end position="594"/>
    </location>
</feature>
<name>Q91TK7_TUHV1</name>
<dbReference type="InterPro" id="IPR017441">
    <property type="entry name" value="Protein_kinase_ATP_BS"/>
</dbReference>
<dbReference type="KEGG" id="vg:921183"/>
<feature type="binding site" evidence="3">
    <location>
        <position position="316"/>
    </location>
    <ligand>
        <name>ATP</name>
        <dbReference type="ChEBI" id="CHEBI:30616"/>
    </ligand>
</feature>
<evidence type="ECO:0000313" key="7">
    <source>
        <dbReference type="Proteomes" id="UP000137095"/>
    </source>
</evidence>
<dbReference type="GO" id="GO:0016032">
    <property type="term" value="P:viral process"/>
    <property type="evidence" value="ECO:0007669"/>
    <property type="project" value="InterPro"/>
</dbReference>
<evidence type="ECO:0000256" key="2">
    <source>
        <dbReference type="ARBA" id="ARBA00022777"/>
    </source>
</evidence>
<dbReference type="GeneID" id="921183"/>
<evidence type="ECO:0000256" key="1">
    <source>
        <dbReference type="ARBA" id="ARBA00022679"/>
    </source>
</evidence>
<reference evidence="6 7" key="1">
    <citation type="journal article" date="2001" name="J. Virol.">
        <title>Analysis and characterization of the complete genome of tupaia (tree shrew) herpesvirus.</title>
        <authorList>
            <person name="Bahr U."/>
            <person name="Darai G."/>
        </authorList>
    </citation>
    <scope>NUCLEOTIDE SEQUENCE [LARGE SCALE GENOMIC DNA]</scope>
    <source>
        <strain evidence="6">2</strain>
    </source>
</reference>
<evidence type="ECO:0000259" key="5">
    <source>
        <dbReference type="Pfam" id="PF06734"/>
    </source>
</evidence>
<dbReference type="GO" id="GO:0004672">
    <property type="term" value="F:protein kinase activity"/>
    <property type="evidence" value="ECO:0007669"/>
    <property type="project" value="InterPro"/>
</dbReference>
<feature type="compositionally biased region" description="Low complexity" evidence="4">
    <location>
        <begin position="97"/>
        <end position="129"/>
    </location>
</feature>
<dbReference type="InterPro" id="IPR008266">
    <property type="entry name" value="Tyr_kinase_AS"/>
</dbReference>
<feature type="compositionally biased region" description="Pro residues" evidence="4">
    <location>
        <begin position="135"/>
        <end position="150"/>
    </location>
</feature>
<dbReference type="InterPro" id="IPR010615">
    <property type="entry name" value="Herpes_UL97"/>
</dbReference>
<dbReference type="SUPFAM" id="SSF56112">
    <property type="entry name" value="Protein kinase-like (PK-like)"/>
    <property type="match status" value="1"/>
</dbReference>
<feature type="compositionally biased region" description="Polar residues" evidence="4">
    <location>
        <begin position="82"/>
        <end position="96"/>
    </location>
</feature>
<protein>
    <submittedName>
        <fullName evidence="6">T97</fullName>
    </submittedName>
</protein>
<keyword evidence="2" id="KW-0418">Kinase</keyword>
<dbReference type="EMBL" id="AF281817">
    <property type="protein sequence ID" value="AAK57140.1"/>
    <property type="molecule type" value="Genomic_DNA"/>
</dbReference>
<keyword evidence="3" id="KW-0067">ATP-binding</keyword>
<dbReference type="Gene3D" id="1.10.510.10">
    <property type="entry name" value="Transferase(Phosphotransferase) domain 1"/>
    <property type="match status" value="1"/>
</dbReference>